<sequence>MNAPFLIIETGSPVAPLRRHRGFGHWIRVAAGLRGHEAASCHVEQGEALPTAEGWAGVIVSGSSAMVSERLAWSERTADWLRRAHEQGVPLLGICYGHQLIAHAFGGRVDYHPAGREMGTVEMTPLEAASQDPLMRGLPQRFRAQMSHLQSVIEPPPGAVLLARSEHEPHGAFRLGGQTWGVQFHPEFSAGHMRGYILARQPALVQEGRSPAAMLQGVSAAPIARRVLRRFCAHARGAGSQRPG</sequence>
<dbReference type="Gene3D" id="3.40.50.880">
    <property type="match status" value="1"/>
</dbReference>
<feature type="domain" description="Glutamine amidotransferase" evidence="1">
    <location>
        <begin position="52"/>
        <end position="199"/>
    </location>
</feature>
<evidence type="ECO:0000313" key="2">
    <source>
        <dbReference type="EMBL" id="MCK7593642.1"/>
    </source>
</evidence>
<keyword evidence="2" id="KW-0315">Glutamine amidotransferase</keyword>
<dbReference type="PANTHER" id="PTHR42695">
    <property type="entry name" value="GLUTAMINE AMIDOTRANSFERASE YLR126C-RELATED"/>
    <property type="match status" value="1"/>
</dbReference>
<dbReference type="EMBL" id="JALNMH010000006">
    <property type="protein sequence ID" value="MCK7593642.1"/>
    <property type="molecule type" value="Genomic_DNA"/>
</dbReference>
<dbReference type="InterPro" id="IPR029062">
    <property type="entry name" value="Class_I_gatase-like"/>
</dbReference>
<protein>
    <submittedName>
        <fullName evidence="2">Glutamine amidotransferase</fullName>
    </submittedName>
</protein>
<organism evidence="2 3">
    <name type="scientific">Pseudomarimonas salicorniae</name>
    <dbReference type="NCBI Taxonomy" id="2933270"/>
    <lineage>
        <taxon>Bacteria</taxon>
        <taxon>Pseudomonadati</taxon>
        <taxon>Pseudomonadota</taxon>
        <taxon>Gammaproteobacteria</taxon>
        <taxon>Lysobacterales</taxon>
        <taxon>Lysobacteraceae</taxon>
        <taxon>Pseudomarimonas</taxon>
    </lineage>
</organism>
<dbReference type="PRINTS" id="PR00096">
    <property type="entry name" value="GATASE"/>
</dbReference>
<dbReference type="PROSITE" id="PS51273">
    <property type="entry name" value="GATASE_TYPE_1"/>
    <property type="match status" value="1"/>
</dbReference>
<name>A0ABT0GH13_9GAMM</name>
<dbReference type="PANTHER" id="PTHR42695:SF5">
    <property type="entry name" value="GLUTAMINE AMIDOTRANSFERASE YLR126C-RELATED"/>
    <property type="match status" value="1"/>
</dbReference>
<evidence type="ECO:0000313" key="3">
    <source>
        <dbReference type="Proteomes" id="UP001431449"/>
    </source>
</evidence>
<dbReference type="Pfam" id="PF00117">
    <property type="entry name" value="GATase"/>
    <property type="match status" value="1"/>
</dbReference>
<keyword evidence="3" id="KW-1185">Reference proteome</keyword>
<reference evidence="2" key="1">
    <citation type="submission" date="2022-04" db="EMBL/GenBank/DDBJ databases">
        <title>Lysobacter sp. CAU 1642 isolated from sea sand.</title>
        <authorList>
            <person name="Kim W."/>
        </authorList>
    </citation>
    <scope>NUCLEOTIDE SEQUENCE</scope>
    <source>
        <strain evidence="2">CAU 1642</strain>
    </source>
</reference>
<accession>A0ABT0GH13</accession>
<dbReference type="CDD" id="cd01741">
    <property type="entry name" value="GATase1_1"/>
    <property type="match status" value="1"/>
</dbReference>
<gene>
    <name evidence="2" type="ORF">M0G41_08170</name>
</gene>
<proteinExistence type="predicted"/>
<dbReference type="NCBIfam" id="NF006562">
    <property type="entry name" value="PRK09065.1"/>
    <property type="match status" value="1"/>
</dbReference>
<comment type="caution">
    <text evidence="2">The sequence shown here is derived from an EMBL/GenBank/DDBJ whole genome shotgun (WGS) entry which is preliminary data.</text>
</comment>
<dbReference type="InterPro" id="IPR017926">
    <property type="entry name" value="GATASE"/>
</dbReference>
<dbReference type="Proteomes" id="UP001431449">
    <property type="component" value="Unassembled WGS sequence"/>
</dbReference>
<dbReference type="RefSeq" id="WP_248207582.1">
    <property type="nucleotide sequence ID" value="NZ_JALNMH010000006.1"/>
</dbReference>
<evidence type="ECO:0000259" key="1">
    <source>
        <dbReference type="Pfam" id="PF00117"/>
    </source>
</evidence>
<dbReference type="SUPFAM" id="SSF52317">
    <property type="entry name" value="Class I glutamine amidotransferase-like"/>
    <property type="match status" value="1"/>
</dbReference>
<dbReference type="InterPro" id="IPR044992">
    <property type="entry name" value="ChyE-like"/>
</dbReference>